<evidence type="ECO:0000256" key="2">
    <source>
        <dbReference type="ARBA" id="ARBA00022448"/>
    </source>
</evidence>
<dbReference type="AlphaFoldDB" id="A0A133KD37"/>
<dbReference type="Proteomes" id="UP000070376">
    <property type="component" value="Unassembled WGS sequence"/>
</dbReference>
<dbReference type="GO" id="GO:0008982">
    <property type="term" value="F:protein-N(PI)-phosphohistidine-sugar phosphotransferase activity"/>
    <property type="evidence" value="ECO:0007669"/>
    <property type="project" value="UniProtKB-UniRule"/>
</dbReference>
<feature type="transmembrane region" description="Helical" evidence="9">
    <location>
        <begin position="381"/>
        <end position="401"/>
    </location>
</feature>
<feature type="transmembrane region" description="Helical" evidence="9">
    <location>
        <begin position="65"/>
        <end position="82"/>
    </location>
</feature>
<evidence type="ECO:0000313" key="11">
    <source>
        <dbReference type="EMBL" id="KWZ77384.1"/>
    </source>
</evidence>
<feature type="transmembrane region" description="Helical" evidence="9">
    <location>
        <begin position="94"/>
        <end position="113"/>
    </location>
</feature>
<keyword evidence="4 8" id="KW-0762">Sugar transport</keyword>
<evidence type="ECO:0000256" key="5">
    <source>
        <dbReference type="ARBA" id="ARBA00022692"/>
    </source>
</evidence>
<dbReference type="Pfam" id="PF02378">
    <property type="entry name" value="PTS_EIIC"/>
    <property type="match status" value="1"/>
</dbReference>
<dbReference type="PANTHER" id="PTHR33989">
    <property type="match status" value="1"/>
</dbReference>
<evidence type="ECO:0000256" key="3">
    <source>
        <dbReference type="ARBA" id="ARBA00022475"/>
    </source>
</evidence>
<feature type="transmembrane region" description="Helical" evidence="9">
    <location>
        <begin position="119"/>
        <end position="146"/>
    </location>
</feature>
<dbReference type="InterPro" id="IPR051088">
    <property type="entry name" value="PTS_Sugar-EIIC/EIIB"/>
</dbReference>
<proteinExistence type="predicted"/>
<feature type="transmembrane region" description="Helical" evidence="9">
    <location>
        <begin position="167"/>
        <end position="187"/>
    </location>
</feature>
<comment type="caution">
    <text evidence="11">The sequence shown here is derived from an EMBL/GenBank/DDBJ whole genome shotgun (WGS) entry which is preliminary data.</text>
</comment>
<dbReference type="NCBIfam" id="TIGR00410">
    <property type="entry name" value="lacE"/>
    <property type="match status" value="1"/>
</dbReference>
<evidence type="ECO:0000256" key="8">
    <source>
        <dbReference type="PIRNR" id="PIRNR006351"/>
    </source>
</evidence>
<dbReference type="EMBL" id="LRPN01000171">
    <property type="protein sequence ID" value="KWZ77384.1"/>
    <property type="molecule type" value="Genomic_DNA"/>
</dbReference>
<organism evidence="11 12">
    <name type="scientific">Heyndrickxia coagulans</name>
    <name type="common">Weizmannia coagulans</name>
    <dbReference type="NCBI Taxonomy" id="1398"/>
    <lineage>
        <taxon>Bacteria</taxon>
        <taxon>Bacillati</taxon>
        <taxon>Bacillota</taxon>
        <taxon>Bacilli</taxon>
        <taxon>Bacillales</taxon>
        <taxon>Bacillaceae</taxon>
        <taxon>Heyndrickxia</taxon>
    </lineage>
</organism>
<protein>
    <recommendedName>
        <fullName evidence="8">Permease IIC component</fullName>
    </recommendedName>
</protein>
<dbReference type="GO" id="GO:0009401">
    <property type="term" value="P:phosphoenolpyruvate-dependent sugar phosphotransferase system"/>
    <property type="evidence" value="ECO:0007669"/>
    <property type="project" value="InterPro"/>
</dbReference>
<keyword evidence="6 9" id="KW-1133">Transmembrane helix</keyword>
<keyword evidence="5 9" id="KW-0812">Transmembrane</keyword>
<dbReference type="RefSeq" id="WP_061087168.1">
    <property type="nucleotide sequence ID" value="NZ_CP025437.1"/>
</dbReference>
<name>A0A133KD37_HEYCO</name>
<comment type="subcellular location">
    <subcellularLocation>
        <location evidence="1">Cell membrane</location>
        <topology evidence="1">Multi-pass membrane protein</topology>
    </subcellularLocation>
</comment>
<feature type="transmembrane region" description="Helical" evidence="9">
    <location>
        <begin position="25"/>
        <end position="45"/>
    </location>
</feature>
<evidence type="ECO:0000256" key="6">
    <source>
        <dbReference type="ARBA" id="ARBA00022989"/>
    </source>
</evidence>
<dbReference type="InterPro" id="IPR003352">
    <property type="entry name" value="PTS_EIIC"/>
</dbReference>
<dbReference type="PANTHER" id="PTHR33989:SF11">
    <property type="entry name" value="LICHENAN PERMEASE IIC COMPONENT"/>
    <property type="match status" value="1"/>
</dbReference>
<feature type="transmembrane region" description="Helical" evidence="9">
    <location>
        <begin position="340"/>
        <end position="361"/>
    </location>
</feature>
<evidence type="ECO:0000256" key="1">
    <source>
        <dbReference type="ARBA" id="ARBA00004651"/>
    </source>
</evidence>
<feature type="transmembrane region" description="Helical" evidence="9">
    <location>
        <begin position="275"/>
        <end position="295"/>
    </location>
</feature>
<sequence length="427" mass="45560">MLEKIEAIAGAIGSQRHLRALRDGILLSMPLIIIGSFFLILGNLPINGYTDWLAKIELAPVFNKIVNGSFGLMAIIAVFGIARSLADHYEVDGVSAGVVALASFVIVTPDVVAKTGSGIPYAFVGSGGLFVAILIGLISAEVFRFFVQKNFTIKMPEGVPVAVEKSFAALIPGFMVILVWSLVYLLLGLAGVDNIHTLLTGILGKPLGALGSSLWGTLIIIALNSLFWFVGIHGANTINPVIQPIWLQNTDANRIAFQAGHALPHIVTNEFMMNFVWMGGGGTTIGLVICLWLFARSKNNKAMGSLSVAPGVFNINEPVLFGLPVVLNFKLLIPFVLTPMITAVITYFSMATGLVAKPAGIVVPWTMPPVISGYLATGGKISGAVIQLITLALSVGIYYPFVRSMDKAELRNEPDEQQEPTTKDSIA</sequence>
<keyword evidence="7 8" id="KW-0472">Membrane</keyword>
<dbReference type="InterPro" id="IPR004501">
    <property type="entry name" value="PTS_EIIC_3"/>
</dbReference>
<feature type="transmembrane region" description="Helical" evidence="9">
    <location>
        <begin position="315"/>
        <end position="333"/>
    </location>
</feature>
<reference evidence="12" key="1">
    <citation type="submission" date="2016-01" db="EMBL/GenBank/DDBJ databases">
        <authorList>
            <person name="Mitreva M."/>
            <person name="Pepin K.H."/>
            <person name="Mihindukulasuriya K.A."/>
            <person name="Fulton R."/>
            <person name="Fronick C."/>
            <person name="O'Laughlin M."/>
            <person name="Miner T."/>
            <person name="Herter B."/>
            <person name="Rosa B.A."/>
            <person name="Cordes M."/>
            <person name="Tomlinson C."/>
            <person name="Wollam A."/>
            <person name="Palsikar V.B."/>
            <person name="Mardis E.R."/>
            <person name="Wilson R.K."/>
        </authorList>
    </citation>
    <scope>NUCLEOTIDE SEQUENCE [LARGE SCALE GENOMIC DNA]</scope>
    <source>
        <strain evidence="12">GED7749B</strain>
    </source>
</reference>
<dbReference type="InterPro" id="IPR004796">
    <property type="entry name" value="PTS_IIC_cello"/>
</dbReference>
<evidence type="ECO:0000256" key="7">
    <source>
        <dbReference type="ARBA" id="ARBA00023136"/>
    </source>
</evidence>
<evidence type="ECO:0000256" key="4">
    <source>
        <dbReference type="ARBA" id="ARBA00022597"/>
    </source>
</evidence>
<dbReference type="PROSITE" id="PS51105">
    <property type="entry name" value="PTS_EIIC_TYPE_3"/>
    <property type="match status" value="1"/>
</dbReference>
<evidence type="ECO:0000259" key="10">
    <source>
        <dbReference type="PROSITE" id="PS51105"/>
    </source>
</evidence>
<keyword evidence="2 8" id="KW-0813">Transport</keyword>
<keyword evidence="3 8" id="KW-1003">Cell membrane</keyword>
<comment type="function">
    <text evidence="8">The phosphoenolpyruvate-dependent sugar phosphotransferase system (PTS), a major carbohydrate active -transport system, catalyzes the phosphorylation of incoming sugar substrates concomitant with their translocation across the cell membrane.</text>
</comment>
<dbReference type="GO" id="GO:1901264">
    <property type="term" value="P:carbohydrate derivative transport"/>
    <property type="evidence" value="ECO:0007669"/>
    <property type="project" value="TreeGrafter"/>
</dbReference>
<dbReference type="GO" id="GO:0005886">
    <property type="term" value="C:plasma membrane"/>
    <property type="evidence" value="ECO:0007669"/>
    <property type="project" value="UniProtKB-SubCell"/>
</dbReference>
<evidence type="ECO:0000256" key="9">
    <source>
        <dbReference type="SAM" id="Phobius"/>
    </source>
</evidence>
<feature type="transmembrane region" description="Helical" evidence="9">
    <location>
        <begin position="207"/>
        <end position="230"/>
    </location>
</feature>
<dbReference type="PATRIC" id="fig|1398.22.peg.3275"/>
<evidence type="ECO:0000313" key="12">
    <source>
        <dbReference type="Proteomes" id="UP000070376"/>
    </source>
</evidence>
<gene>
    <name evidence="11" type="ORF">HMPREF3213_03261</name>
</gene>
<accession>A0A133KD37</accession>
<dbReference type="NCBIfam" id="TIGR00359">
    <property type="entry name" value="cello_pts_IIC"/>
    <property type="match status" value="1"/>
</dbReference>
<dbReference type="PIRSF" id="PIRSF006351">
    <property type="entry name" value="PTS_EIIC-Cellobiose"/>
    <property type="match status" value="1"/>
</dbReference>
<feature type="domain" description="PTS EIIC type-3" evidence="10">
    <location>
        <begin position="1"/>
        <end position="401"/>
    </location>
</feature>